<proteinExistence type="predicted"/>
<name>A0A819X1G8_9BILA</name>
<sequence>MCTFNPQFGQGITHACRHARELRKIFDERYHKLEDISHIFNQRASAISEECWLASTTSDWKTPTLKLIKTDKNGKIQTYQQDNLLSFLMTTLRNYLNSVLSIVSS</sequence>
<gene>
    <name evidence="1" type="ORF">JBS370_LOCUS33136</name>
</gene>
<evidence type="ECO:0000313" key="2">
    <source>
        <dbReference type="Proteomes" id="UP000663836"/>
    </source>
</evidence>
<evidence type="ECO:0000313" key="1">
    <source>
        <dbReference type="EMBL" id="CAF4132920.1"/>
    </source>
</evidence>
<organism evidence="1 2">
    <name type="scientific">Rotaria sordida</name>
    <dbReference type="NCBI Taxonomy" id="392033"/>
    <lineage>
        <taxon>Eukaryota</taxon>
        <taxon>Metazoa</taxon>
        <taxon>Spiralia</taxon>
        <taxon>Gnathifera</taxon>
        <taxon>Rotifera</taxon>
        <taxon>Eurotatoria</taxon>
        <taxon>Bdelloidea</taxon>
        <taxon>Philodinida</taxon>
        <taxon>Philodinidae</taxon>
        <taxon>Rotaria</taxon>
    </lineage>
</organism>
<accession>A0A819X1G8</accession>
<dbReference type="EMBL" id="CAJOBD010009335">
    <property type="protein sequence ID" value="CAF4132920.1"/>
    <property type="molecule type" value="Genomic_DNA"/>
</dbReference>
<dbReference type="Proteomes" id="UP000663836">
    <property type="component" value="Unassembled WGS sequence"/>
</dbReference>
<dbReference type="AlphaFoldDB" id="A0A819X1G8"/>
<comment type="caution">
    <text evidence="1">The sequence shown here is derived from an EMBL/GenBank/DDBJ whole genome shotgun (WGS) entry which is preliminary data.</text>
</comment>
<protein>
    <submittedName>
        <fullName evidence="1">Uncharacterized protein</fullName>
    </submittedName>
</protein>
<reference evidence="1" key="1">
    <citation type="submission" date="2021-02" db="EMBL/GenBank/DDBJ databases">
        <authorList>
            <person name="Nowell W R."/>
        </authorList>
    </citation>
    <scope>NUCLEOTIDE SEQUENCE</scope>
</reference>